<evidence type="ECO:0000259" key="2">
    <source>
        <dbReference type="Pfam" id="PF09917"/>
    </source>
</evidence>
<dbReference type="RefSeq" id="WP_227320323.1">
    <property type="nucleotide sequence ID" value="NZ_JAESVB010000002.1"/>
</dbReference>
<dbReference type="Pfam" id="PF09917">
    <property type="entry name" value="DUF2147"/>
    <property type="match status" value="1"/>
</dbReference>
<name>A0A963YPW7_9PROT</name>
<sequence>MRIILAAVFGLLLLAAGYGPASAAPPDPSGYWVTGKGEGVVQIYPCGEGLRCGALVGFQIDHPTDPTPQTWNHASQCRFVFIRDLHPRKRAWMGSIVDPQSGHHYSAKVRVMSADQLRLRGYFLLPMLGATRFWTRYTGPTPPADCRMPPNSLE</sequence>
<dbReference type="PANTHER" id="PTHR36919">
    <property type="entry name" value="BLR1215 PROTEIN"/>
    <property type="match status" value="1"/>
</dbReference>
<dbReference type="Proteomes" id="UP000708298">
    <property type="component" value="Unassembled WGS sequence"/>
</dbReference>
<dbReference type="PANTHER" id="PTHR36919:SF2">
    <property type="entry name" value="BLL6627 PROTEIN"/>
    <property type="match status" value="1"/>
</dbReference>
<dbReference type="Gene3D" id="2.40.128.520">
    <property type="match status" value="1"/>
</dbReference>
<feature type="signal peptide" evidence="1">
    <location>
        <begin position="1"/>
        <end position="23"/>
    </location>
</feature>
<feature type="chain" id="PRO_5037742561" evidence="1">
    <location>
        <begin position="24"/>
        <end position="154"/>
    </location>
</feature>
<reference evidence="3" key="1">
    <citation type="journal article" date="2021" name="Microorganisms">
        <title>Acidisoma silvae sp. nov. and Acidisomacellulosilytica sp. nov., Two Acidophilic Bacteria Isolated from Decaying Wood, Hydrolyzing Cellulose and Producing Poly-3-hydroxybutyrate.</title>
        <authorList>
            <person name="Mieszkin S."/>
            <person name="Pouder E."/>
            <person name="Uroz S."/>
            <person name="Simon-Colin C."/>
            <person name="Alain K."/>
        </authorList>
    </citation>
    <scope>NUCLEOTIDE SEQUENCE</scope>
    <source>
        <strain evidence="3">HW T2.11</strain>
    </source>
</reference>
<keyword evidence="4" id="KW-1185">Reference proteome</keyword>
<proteinExistence type="predicted"/>
<keyword evidence="1" id="KW-0732">Signal</keyword>
<gene>
    <name evidence="3" type="ORF">ASILVAE211_05635</name>
</gene>
<evidence type="ECO:0000256" key="1">
    <source>
        <dbReference type="SAM" id="SignalP"/>
    </source>
</evidence>
<dbReference type="EMBL" id="JAESVB010000002">
    <property type="protein sequence ID" value="MCB8874657.1"/>
    <property type="molecule type" value="Genomic_DNA"/>
</dbReference>
<organism evidence="3 4">
    <name type="scientific">Acidisoma silvae</name>
    <dbReference type="NCBI Taxonomy" id="2802396"/>
    <lineage>
        <taxon>Bacteria</taxon>
        <taxon>Pseudomonadati</taxon>
        <taxon>Pseudomonadota</taxon>
        <taxon>Alphaproteobacteria</taxon>
        <taxon>Acetobacterales</taxon>
        <taxon>Acidocellaceae</taxon>
        <taxon>Acidisoma</taxon>
    </lineage>
</organism>
<evidence type="ECO:0000313" key="4">
    <source>
        <dbReference type="Proteomes" id="UP000708298"/>
    </source>
</evidence>
<dbReference type="AlphaFoldDB" id="A0A963YPW7"/>
<accession>A0A963YPW7</accession>
<reference evidence="3" key="2">
    <citation type="submission" date="2021-01" db="EMBL/GenBank/DDBJ databases">
        <authorList>
            <person name="Mieszkin S."/>
            <person name="Pouder E."/>
            <person name="Alain K."/>
        </authorList>
    </citation>
    <scope>NUCLEOTIDE SEQUENCE</scope>
    <source>
        <strain evidence="3">HW T2.11</strain>
    </source>
</reference>
<feature type="domain" description="DUF2147" evidence="2">
    <location>
        <begin position="30"/>
        <end position="136"/>
    </location>
</feature>
<protein>
    <submittedName>
        <fullName evidence="3">DUF2147 domain-containing protein</fullName>
    </submittedName>
</protein>
<dbReference type="InterPro" id="IPR019223">
    <property type="entry name" value="DUF2147"/>
</dbReference>
<comment type="caution">
    <text evidence="3">The sequence shown here is derived from an EMBL/GenBank/DDBJ whole genome shotgun (WGS) entry which is preliminary data.</text>
</comment>
<evidence type="ECO:0000313" key="3">
    <source>
        <dbReference type="EMBL" id="MCB8874657.1"/>
    </source>
</evidence>